<feature type="chain" id="PRO_5001636102" description="Tll0287-like domain-containing protein" evidence="1">
    <location>
        <begin position="25"/>
        <end position="192"/>
    </location>
</feature>
<dbReference type="EMBL" id="JMIU01000001">
    <property type="protein sequence ID" value="KDN95815.1"/>
    <property type="molecule type" value="Genomic_DNA"/>
</dbReference>
<organism evidence="3 4">
    <name type="scientific">Hydrogenovibrio marinus</name>
    <dbReference type="NCBI Taxonomy" id="28885"/>
    <lineage>
        <taxon>Bacteria</taxon>
        <taxon>Pseudomonadati</taxon>
        <taxon>Pseudomonadota</taxon>
        <taxon>Gammaproteobacteria</taxon>
        <taxon>Thiotrichales</taxon>
        <taxon>Piscirickettsiaceae</taxon>
        <taxon>Hydrogenovibrio</taxon>
    </lineage>
</organism>
<dbReference type="STRING" id="28885.EI16_05840"/>
<name>A0A067A0D5_HYDMR</name>
<evidence type="ECO:0000313" key="4">
    <source>
        <dbReference type="Proteomes" id="UP000027341"/>
    </source>
</evidence>
<dbReference type="Proteomes" id="UP000027341">
    <property type="component" value="Unassembled WGS sequence"/>
</dbReference>
<feature type="domain" description="Tll0287-like" evidence="2">
    <location>
        <begin position="48"/>
        <end position="189"/>
    </location>
</feature>
<evidence type="ECO:0000256" key="1">
    <source>
        <dbReference type="SAM" id="SignalP"/>
    </source>
</evidence>
<comment type="caution">
    <text evidence="3">The sequence shown here is derived from an EMBL/GenBank/DDBJ whole genome shotgun (WGS) entry which is preliminary data.</text>
</comment>
<sequence length="192" mass="21002">MKTQTFVSATLISLSLAIPFVAYAQTDTQKLDQQSRGLAKEFLGKLKPELMHAMKNGGPVHALSFCNTKAPEIAANLSKSSGWHVNRVSLKPRGASATPDKWEVAVLKDFEAQKMAGIPVKQMEYSEVIKVDGKPTYRYMKPIPTGAVCLTCHGTHIAPAVKQKLNELYPHDKAVGFNKGDIRGAFSFSKTL</sequence>
<dbReference type="RefSeq" id="WP_029910687.1">
    <property type="nucleotide sequence ID" value="NZ_AP020335.1"/>
</dbReference>
<keyword evidence="1" id="KW-0732">Signal</keyword>
<evidence type="ECO:0000313" key="3">
    <source>
        <dbReference type="EMBL" id="KDN95815.1"/>
    </source>
</evidence>
<protein>
    <recommendedName>
        <fullName evidence="2">Tll0287-like domain-containing protein</fullName>
    </recommendedName>
</protein>
<keyword evidence="4" id="KW-1185">Reference proteome</keyword>
<dbReference type="AlphaFoldDB" id="A0A067A0D5"/>
<dbReference type="InterPro" id="IPR021796">
    <property type="entry name" value="Tll0287-like_dom"/>
</dbReference>
<dbReference type="Pfam" id="PF11845">
    <property type="entry name" value="Tll0287-like"/>
    <property type="match status" value="1"/>
</dbReference>
<reference evidence="3 4" key="1">
    <citation type="submission" date="2014-04" db="EMBL/GenBank/DDBJ databases">
        <title>Draft genome sequence of Hydrogenovibrio marinus MH-110, a model organism for aerobic H2 metabolism.</title>
        <authorList>
            <person name="Cha H.J."/>
            <person name="Jo B.H."/>
            <person name="Hwang B.H."/>
        </authorList>
    </citation>
    <scope>NUCLEOTIDE SEQUENCE [LARGE SCALE GENOMIC DNA]</scope>
    <source>
        <strain evidence="3 4">MH-110</strain>
    </source>
</reference>
<proteinExistence type="predicted"/>
<feature type="signal peptide" evidence="1">
    <location>
        <begin position="1"/>
        <end position="24"/>
    </location>
</feature>
<gene>
    <name evidence="3" type="ORF">EI16_05840</name>
</gene>
<evidence type="ECO:0000259" key="2">
    <source>
        <dbReference type="Pfam" id="PF11845"/>
    </source>
</evidence>
<accession>A0A067A0D5</accession>